<evidence type="ECO:0000313" key="8">
    <source>
        <dbReference type="EnsemblPlants" id="AES90985"/>
    </source>
</evidence>
<accession>G7JK73</accession>
<dbReference type="STRING" id="3880.G7JK73"/>
<dbReference type="GO" id="GO:0003677">
    <property type="term" value="F:DNA binding"/>
    <property type="evidence" value="ECO:0007669"/>
    <property type="project" value="UniProtKB-KW"/>
</dbReference>
<evidence type="ECO:0000256" key="6">
    <source>
        <dbReference type="SAM" id="MobiDB-lite"/>
    </source>
</evidence>
<feature type="compositionally biased region" description="Basic and acidic residues" evidence="6">
    <location>
        <begin position="149"/>
        <end position="162"/>
    </location>
</feature>
<dbReference type="EnsemblPlants" id="AES90985">
    <property type="protein sequence ID" value="AES90985"/>
    <property type="gene ID" value="MTR_4g101970"/>
</dbReference>
<sequence length="372" mass="43068">MVIGLLVTLQGHSMKSKKLQNYKELVLGRLQRHSKSICSLRIHHLSSQWFGLMFIAVFGCRSGLSGSWRGFALEHKLDDGDALVFELVEATRFKMKRKKKKIRTHLKQQKKLRLQVIVNPSKKTKKQKQAIVCETKESESYEESLPEGNIDKAFKQQRENPSRKTKSSHKKKYKRNRNYLLLPTLGQKRKQKCKYLLREKCKKITEVSITLEPKGKAQVAAIKLSNKVRKSKEGKNECEIDESTKTKQLLLEDNAVNTTDPNTNKKNEHVCDEDIELMKVKPDGETSINSLKLQLAQQLELQDLSTVRYFMAYSHRGDHFVNILLQTNLFATKVVDNSLELNARYTSSENVPLSDHILCIELSVFYHHYYYN</sequence>
<keyword evidence="5" id="KW-0539">Nucleus</keyword>
<reference evidence="7 9" key="1">
    <citation type="journal article" date="2011" name="Nature">
        <title>The Medicago genome provides insight into the evolution of rhizobial symbioses.</title>
        <authorList>
            <person name="Young N.D."/>
            <person name="Debelle F."/>
            <person name="Oldroyd G.E."/>
            <person name="Geurts R."/>
            <person name="Cannon S.B."/>
            <person name="Udvardi M.K."/>
            <person name="Benedito V.A."/>
            <person name="Mayer K.F."/>
            <person name="Gouzy J."/>
            <person name="Schoof H."/>
            <person name="Van de Peer Y."/>
            <person name="Proost S."/>
            <person name="Cook D.R."/>
            <person name="Meyers B.C."/>
            <person name="Spannagl M."/>
            <person name="Cheung F."/>
            <person name="De Mita S."/>
            <person name="Krishnakumar V."/>
            <person name="Gundlach H."/>
            <person name="Zhou S."/>
            <person name="Mudge J."/>
            <person name="Bharti A.K."/>
            <person name="Murray J.D."/>
            <person name="Naoumkina M.A."/>
            <person name="Rosen B."/>
            <person name="Silverstein K.A."/>
            <person name="Tang H."/>
            <person name="Rombauts S."/>
            <person name="Zhao P.X."/>
            <person name="Zhou P."/>
            <person name="Barbe V."/>
            <person name="Bardou P."/>
            <person name="Bechner M."/>
            <person name="Bellec A."/>
            <person name="Berger A."/>
            <person name="Berges H."/>
            <person name="Bidwell S."/>
            <person name="Bisseling T."/>
            <person name="Choisne N."/>
            <person name="Couloux A."/>
            <person name="Denny R."/>
            <person name="Deshpande S."/>
            <person name="Dai X."/>
            <person name="Doyle J.J."/>
            <person name="Dudez A.M."/>
            <person name="Farmer A.D."/>
            <person name="Fouteau S."/>
            <person name="Franken C."/>
            <person name="Gibelin C."/>
            <person name="Gish J."/>
            <person name="Goldstein S."/>
            <person name="Gonzalez A.J."/>
            <person name="Green P.J."/>
            <person name="Hallab A."/>
            <person name="Hartog M."/>
            <person name="Hua A."/>
            <person name="Humphray S.J."/>
            <person name="Jeong D.H."/>
            <person name="Jing Y."/>
            <person name="Jocker A."/>
            <person name="Kenton S.M."/>
            <person name="Kim D.J."/>
            <person name="Klee K."/>
            <person name="Lai H."/>
            <person name="Lang C."/>
            <person name="Lin S."/>
            <person name="Macmil S.L."/>
            <person name="Magdelenat G."/>
            <person name="Matthews L."/>
            <person name="McCorrison J."/>
            <person name="Monaghan E.L."/>
            <person name="Mun J.H."/>
            <person name="Najar F.Z."/>
            <person name="Nicholson C."/>
            <person name="Noirot C."/>
            <person name="O'Bleness M."/>
            <person name="Paule C.R."/>
            <person name="Poulain J."/>
            <person name="Prion F."/>
            <person name="Qin B."/>
            <person name="Qu C."/>
            <person name="Retzel E.F."/>
            <person name="Riddle C."/>
            <person name="Sallet E."/>
            <person name="Samain S."/>
            <person name="Samson N."/>
            <person name="Sanders I."/>
            <person name="Saurat O."/>
            <person name="Scarpelli C."/>
            <person name="Schiex T."/>
            <person name="Segurens B."/>
            <person name="Severin A.J."/>
            <person name="Sherrier D.J."/>
            <person name="Shi R."/>
            <person name="Sims S."/>
            <person name="Singer S.R."/>
            <person name="Sinharoy S."/>
            <person name="Sterck L."/>
            <person name="Viollet A."/>
            <person name="Wang B.B."/>
            <person name="Wang K."/>
            <person name="Wang M."/>
            <person name="Wang X."/>
            <person name="Warfsmann J."/>
            <person name="Weissenbach J."/>
            <person name="White D.D."/>
            <person name="White J.D."/>
            <person name="Wiley G.B."/>
            <person name="Wincker P."/>
            <person name="Xing Y."/>
            <person name="Yang L."/>
            <person name="Yao Z."/>
            <person name="Ying F."/>
            <person name="Zhai J."/>
            <person name="Zhou L."/>
            <person name="Zuber A."/>
            <person name="Denarie J."/>
            <person name="Dixon R.A."/>
            <person name="May G.D."/>
            <person name="Schwartz D.C."/>
            <person name="Rogers J."/>
            <person name="Quetier F."/>
            <person name="Town C.D."/>
            <person name="Roe B.A."/>
        </authorList>
    </citation>
    <scope>NUCLEOTIDE SEQUENCE [LARGE SCALE GENOMIC DNA]</scope>
    <source>
        <strain evidence="7">A17</strain>
        <strain evidence="8 9">cv. Jemalong A17</strain>
    </source>
</reference>
<evidence type="ECO:0000256" key="4">
    <source>
        <dbReference type="ARBA" id="ARBA00023163"/>
    </source>
</evidence>
<dbReference type="InterPro" id="IPR015300">
    <property type="entry name" value="DNA-bd_pseudobarrel_sf"/>
</dbReference>
<evidence type="ECO:0008006" key="10">
    <source>
        <dbReference type="Google" id="ProtNLM"/>
    </source>
</evidence>
<dbReference type="PaxDb" id="3880-AES90985"/>
<keyword evidence="2" id="KW-0805">Transcription regulation</keyword>
<dbReference type="GO" id="GO:0005634">
    <property type="term" value="C:nucleus"/>
    <property type="evidence" value="ECO:0007669"/>
    <property type="project" value="UniProtKB-SubCell"/>
</dbReference>
<evidence type="ECO:0000313" key="9">
    <source>
        <dbReference type="Proteomes" id="UP000002051"/>
    </source>
</evidence>
<dbReference type="Gene3D" id="2.40.330.10">
    <property type="entry name" value="DNA-binding pseudobarrel domain"/>
    <property type="match status" value="1"/>
</dbReference>
<gene>
    <name evidence="7" type="ordered locus">MTR_4g101970</name>
</gene>
<evidence type="ECO:0000256" key="5">
    <source>
        <dbReference type="ARBA" id="ARBA00023242"/>
    </source>
</evidence>
<accession>A0A0C3X413</accession>
<dbReference type="SUPFAM" id="SSF101936">
    <property type="entry name" value="DNA-binding pseudobarrel domain"/>
    <property type="match status" value="1"/>
</dbReference>
<keyword evidence="9" id="KW-1185">Reference proteome</keyword>
<organism evidence="7 9">
    <name type="scientific">Medicago truncatula</name>
    <name type="common">Barrel medic</name>
    <name type="synonym">Medicago tribuloides</name>
    <dbReference type="NCBI Taxonomy" id="3880"/>
    <lineage>
        <taxon>Eukaryota</taxon>
        <taxon>Viridiplantae</taxon>
        <taxon>Streptophyta</taxon>
        <taxon>Embryophyta</taxon>
        <taxon>Tracheophyta</taxon>
        <taxon>Spermatophyta</taxon>
        <taxon>Magnoliopsida</taxon>
        <taxon>eudicotyledons</taxon>
        <taxon>Gunneridae</taxon>
        <taxon>Pentapetalae</taxon>
        <taxon>rosids</taxon>
        <taxon>fabids</taxon>
        <taxon>Fabales</taxon>
        <taxon>Fabaceae</taxon>
        <taxon>Papilionoideae</taxon>
        <taxon>50 kb inversion clade</taxon>
        <taxon>NPAAA clade</taxon>
        <taxon>Hologalegina</taxon>
        <taxon>IRL clade</taxon>
        <taxon>Trifolieae</taxon>
        <taxon>Medicago</taxon>
    </lineage>
</organism>
<reference evidence="7 9" key="2">
    <citation type="journal article" date="2014" name="BMC Genomics">
        <title>An improved genome release (version Mt4.0) for the model legume Medicago truncatula.</title>
        <authorList>
            <person name="Tang H."/>
            <person name="Krishnakumar V."/>
            <person name="Bidwell S."/>
            <person name="Rosen B."/>
            <person name="Chan A."/>
            <person name="Zhou S."/>
            <person name="Gentzbittel L."/>
            <person name="Childs K.L."/>
            <person name="Yandell M."/>
            <person name="Gundlach H."/>
            <person name="Mayer K.F."/>
            <person name="Schwartz D.C."/>
            <person name="Town C.D."/>
        </authorList>
    </citation>
    <scope>GENOME REANNOTATION</scope>
    <source>
        <strain evidence="8 9">cv. Jemalong A17</strain>
    </source>
</reference>
<dbReference type="Proteomes" id="UP000002051">
    <property type="component" value="Chromosome 4"/>
</dbReference>
<dbReference type="EMBL" id="CM001220">
    <property type="protein sequence ID" value="AES90985.2"/>
    <property type="molecule type" value="Genomic_DNA"/>
</dbReference>
<comment type="subcellular location">
    <subcellularLocation>
        <location evidence="1">Nucleus</location>
    </subcellularLocation>
</comment>
<evidence type="ECO:0000256" key="2">
    <source>
        <dbReference type="ARBA" id="ARBA00023015"/>
    </source>
</evidence>
<evidence type="ECO:0000256" key="1">
    <source>
        <dbReference type="ARBA" id="ARBA00004123"/>
    </source>
</evidence>
<feature type="region of interest" description="Disordered" evidence="6">
    <location>
        <begin position="143"/>
        <end position="175"/>
    </location>
</feature>
<evidence type="ECO:0000256" key="3">
    <source>
        <dbReference type="ARBA" id="ARBA00023125"/>
    </source>
</evidence>
<protein>
    <recommendedName>
        <fullName evidence="10">TF-B3 domain-containing protein</fullName>
    </recommendedName>
</protein>
<keyword evidence="4" id="KW-0804">Transcription</keyword>
<proteinExistence type="predicted"/>
<evidence type="ECO:0000313" key="7">
    <source>
        <dbReference type="EMBL" id="AES90985.2"/>
    </source>
</evidence>
<feature type="compositionally biased region" description="Basic residues" evidence="6">
    <location>
        <begin position="163"/>
        <end position="175"/>
    </location>
</feature>
<reference evidence="8" key="3">
    <citation type="submission" date="2015-04" db="UniProtKB">
        <authorList>
            <consortium name="EnsemblPlants"/>
        </authorList>
    </citation>
    <scope>IDENTIFICATION</scope>
    <source>
        <strain evidence="8">cv. Jemalong A17</strain>
    </source>
</reference>
<name>G7JK73_MEDTR</name>
<keyword evidence="3" id="KW-0238">DNA-binding</keyword>
<dbReference type="AlphaFoldDB" id="G7JK73"/>
<dbReference type="eggNOG" id="KOG1216">
    <property type="taxonomic scope" value="Eukaryota"/>
</dbReference>
<dbReference type="HOGENOM" id="CLU_744691_0_0_1"/>